<dbReference type="STRING" id="701091.M2UWC0"/>
<feature type="transmembrane region" description="Helical" evidence="14">
    <location>
        <begin position="152"/>
        <end position="171"/>
    </location>
</feature>
<keyword evidence="7" id="KW-0808">Transferase</keyword>
<evidence type="ECO:0000313" key="15">
    <source>
        <dbReference type="EMBL" id="EMD97826.1"/>
    </source>
</evidence>
<comment type="caution">
    <text evidence="14">Lacks conserved residue(s) required for the propagation of feature annotation.</text>
</comment>
<reference evidence="16" key="2">
    <citation type="journal article" date="2013" name="PLoS Genet.">
        <title>Comparative genome structure, secondary metabolite, and effector coding capacity across Cochliobolus pathogens.</title>
        <authorList>
            <person name="Condon B.J."/>
            <person name="Leng Y."/>
            <person name="Wu D."/>
            <person name="Bushley K.E."/>
            <person name="Ohm R.A."/>
            <person name="Otillar R."/>
            <person name="Martin J."/>
            <person name="Schackwitz W."/>
            <person name="Grimwood J."/>
            <person name="MohdZainudin N."/>
            <person name="Xue C."/>
            <person name="Wang R."/>
            <person name="Manning V.A."/>
            <person name="Dhillon B."/>
            <person name="Tu Z.J."/>
            <person name="Steffenson B.J."/>
            <person name="Salamov A."/>
            <person name="Sun H."/>
            <person name="Lowry S."/>
            <person name="LaButti K."/>
            <person name="Han J."/>
            <person name="Copeland A."/>
            <person name="Lindquist E."/>
            <person name="Barry K."/>
            <person name="Schmutz J."/>
            <person name="Baker S.E."/>
            <person name="Ciuffetti L.M."/>
            <person name="Grigoriev I.V."/>
            <person name="Zhong S."/>
            <person name="Turgeon B.G."/>
        </authorList>
    </citation>
    <scope>NUCLEOTIDE SEQUENCE [LARGE SCALE GENOMIC DNA]</scope>
    <source>
        <strain evidence="16">C5 / ATCC 48332 / race O</strain>
    </source>
</reference>
<evidence type="ECO:0000256" key="9">
    <source>
        <dbReference type="ARBA" id="ARBA00022824"/>
    </source>
</evidence>
<feature type="transmembrane region" description="Helical" evidence="14">
    <location>
        <begin position="178"/>
        <end position="197"/>
    </location>
</feature>
<evidence type="ECO:0000256" key="13">
    <source>
        <dbReference type="ARBA" id="ARBA00048064"/>
    </source>
</evidence>
<evidence type="ECO:0000313" key="16">
    <source>
        <dbReference type="Proteomes" id="UP000016936"/>
    </source>
</evidence>
<evidence type="ECO:0000256" key="14">
    <source>
        <dbReference type="PIRNR" id="PIRNR028810"/>
    </source>
</evidence>
<dbReference type="InterPro" id="IPR016900">
    <property type="entry name" value="Alg10"/>
</dbReference>
<dbReference type="eggNOG" id="KOG2642">
    <property type="taxonomic scope" value="Eukaryota"/>
</dbReference>
<dbReference type="Pfam" id="PF04922">
    <property type="entry name" value="DIE2_ALG10"/>
    <property type="match status" value="1"/>
</dbReference>
<feature type="transmembrane region" description="Helical" evidence="14">
    <location>
        <begin position="96"/>
        <end position="114"/>
    </location>
</feature>
<dbReference type="PIRSF" id="PIRSF028810">
    <property type="entry name" value="Alpha1_2_glucosyltferase_Alg10"/>
    <property type="match status" value="1"/>
</dbReference>
<comment type="subcellular location">
    <subcellularLocation>
        <location evidence="1">Endoplasmic reticulum membrane</location>
        <topology evidence="1">Multi-pass membrane protein</topology>
    </subcellularLocation>
</comment>
<dbReference type="GO" id="GO:0005789">
    <property type="term" value="C:endoplasmic reticulum membrane"/>
    <property type="evidence" value="ECO:0007669"/>
    <property type="project" value="UniProtKB-SubCell"/>
</dbReference>
<feature type="transmembrane region" description="Helical" evidence="14">
    <location>
        <begin position="420"/>
        <end position="439"/>
    </location>
</feature>
<dbReference type="PANTHER" id="PTHR12989">
    <property type="entry name" value="ALPHA-1,2-GLUCOSYLTRANSFERASE ALG10"/>
    <property type="match status" value="1"/>
</dbReference>
<dbReference type="PANTHER" id="PTHR12989:SF10">
    <property type="entry name" value="DOL-P-GLC:GLC(2)MAN(9)GLCNAC(2)-PP-DOL ALPHA-1,2-GLUCOSYLTRANSFERASE-RELATED"/>
    <property type="match status" value="1"/>
</dbReference>
<evidence type="ECO:0000256" key="6">
    <source>
        <dbReference type="ARBA" id="ARBA00022676"/>
    </source>
</evidence>
<comment type="function">
    <text evidence="12">Dol-P-Glc:Glc(2)Man(9)GlcNAc(2)-PP-Dol alpha-1,2-glucosyltransferase that operates in the biosynthetic pathway of dolichol-linked oligosaccharides, the glycan precursors employed in protein asparagine (N)-glycosylation. The assembly of dolichol-linked oligosaccharides begins on the cytosolic side of the endoplasmic reticulum membrane and finishes in its lumen. The sequential addition of sugars to dolichol pyrophosphate produces dolichol-linked oligosaccharides containing fourteen sugars, including two GlcNAcs, nine mannoses and three glucoses. Once assembled, the oligosaccharide is transferred from the lipid to nascent proteins by oligosaccharyltransferases. In the lumen of the endoplasmic reticulum, adds the third and last glucose residue from dolichyl phosphate glucose (Dol-P-Glc) onto the lipid-linked oligosaccharide intermediate Glc(2)Man(9)GlcNAc(2)-PP-Dol to produce Glc(3)Man(9)GlcNAc(2)-PP-Dol.</text>
</comment>
<dbReference type="OMA" id="VWDSKIT"/>
<evidence type="ECO:0000256" key="12">
    <source>
        <dbReference type="ARBA" id="ARBA00044727"/>
    </source>
</evidence>
<proteinExistence type="inferred from homology"/>
<evidence type="ECO:0000256" key="10">
    <source>
        <dbReference type="ARBA" id="ARBA00022989"/>
    </source>
</evidence>
<feature type="transmembrane region" description="Helical" evidence="14">
    <location>
        <begin position="41"/>
        <end position="62"/>
    </location>
</feature>
<sequence length="457" mass="50739">MSYLILRILRARNNPDKPSARDSTIFTDVHSAVNIALFPPLFFFSGLYYTDVMSTLVVLFAYTTHLVSPSSSLSPLPAVGVLLSGIVALFFRQTNVFWVAVFPAGLAVVNALKADGPSSASKSKDVTEILQDSWATGRIVDPPVQDADVQDVIIFLASVVVAALGKPLLVVKVALPYAIILALFAGFVVWNGSVVLGDKSAHTATINMPQMLYIWPYFVFFSIPLLVGPFLRLVILVLPKQVQATCDKALNTSTYRLPSLLASGMFITWALLAVHFNTIIHPYTLADNRHYVFYVFKILRLYPALRYIAVPVYFICAWSITSALATPRRTIRSGSEGTLKDKGKTGSPPILVDDQSCRVSFIVIWIAATTLSVITAPLVEPRYFIIPWVIWRLHVARHTTPNTEASSSSSTWKSVLDVRLVLETIWLLAINLAVSYVFLNWTFTWPNEPGNLQRFIW</sequence>
<keyword evidence="6 14" id="KW-0328">Glycosyltransferase</keyword>
<feature type="transmembrane region" description="Helical" evidence="14">
    <location>
        <begin position="217"/>
        <end position="238"/>
    </location>
</feature>
<gene>
    <name evidence="15" type="ORF">COCHEDRAFT_1221121</name>
</gene>
<dbReference type="UniPathway" id="UPA00378"/>
<evidence type="ECO:0000256" key="8">
    <source>
        <dbReference type="ARBA" id="ARBA00022692"/>
    </source>
</evidence>
<evidence type="ECO:0000256" key="2">
    <source>
        <dbReference type="ARBA" id="ARBA00004922"/>
    </source>
</evidence>
<keyword evidence="8 14" id="KW-0812">Transmembrane</keyword>
<feature type="transmembrane region" description="Helical" evidence="14">
    <location>
        <begin position="74"/>
        <end position="91"/>
    </location>
</feature>
<dbReference type="GO" id="GO:0106073">
    <property type="term" value="F:dolichyl pyrophosphate Glc2Man9GlcNAc2 alpha-1,2-glucosyltransferase activity"/>
    <property type="evidence" value="ECO:0007669"/>
    <property type="project" value="UniProtKB-UniRule"/>
</dbReference>
<evidence type="ECO:0000256" key="7">
    <source>
        <dbReference type="ARBA" id="ARBA00022679"/>
    </source>
</evidence>
<keyword evidence="16" id="KW-1185">Reference proteome</keyword>
<dbReference type="Proteomes" id="UP000016936">
    <property type="component" value="Unassembled WGS sequence"/>
</dbReference>
<evidence type="ECO:0000256" key="5">
    <source>
        <dbReference type="ARBA" id="ARBA00018512"/>
    </source>
</evidence>
<dbReference type="AlphaFoldDB" id="M2UWC0"/>
<dbReference type="HOGENOM" id="CLU_017053_0_1_1"/>
<feature type="transmembrane region" description="Helical" evidence="14">
    <location>
        <begin position="304"/>
        <end position="325"/>
    </location>
</feature>
<name>M2UWC0_COCH5</name>
<evidence type="ECO:0000256" key="11">
    <source>
        <dbReference type="ARBA" id="ARBA00023136"/>
    </source>
</evidence>
<keyword evidence="10 14" id="KW-1133">Transmembrane helix</keyword>
<evidence type="ECO:0000256" key="4">
    <source>
        <dbReference type="ARBA" id="ARBA00011967"/>
    </source>
</evidence>
<dbReference type="EC" id="2.4.1.256" evidence="4 14"/>
<evidence type="ECO:0000256" key="3">
    <source>
        <dbReference type="ARBA" id="ARBA00010600"/>
    </source>
</evidence>
<dbReference type="GO" id="GO:0006488">
    <property type="term" value="P:dolichol-linked oligosaccharide biosynthetic process"/>
    <property type="evidence" value="ECO:0007669"/>
    <property type="project" value="UniProtKB-UniRule"/>
</dbReference>
<organism evidence="15 16">
    <name type="scientific">Cochliobolus heterostrophus (strain C5 / ATCC 48332 / race O)</name>
    <name type="common">Southern corn leaf blight fungus</name>
    <name type="synonym">Bipolaris maydis</name>
    <dbReference type="NCBI Taxonomy" id="701091"/>
    <lineage>
        <taxon>Eukaryota</taxon>
        <taxon>Fungi</taxon>
        <taxon>Dikarya</taxon>
        <taxon>Ascomycota</taxon>
        <taxon>Pezizomycotina</taxon>
        <taxon>Dothideomycetes</taxon>
        <taxon>Pleosporomycetidae</taxon>
        <taxon>Pleosporales</taxon>
        <taxon>Pleosporineae</taxon>
        <taxon>Pleosporaceae</taxon>
        <taxon>Bipolaris</taxon>
    </lineage>
</organism>
<protein>
    <recommendedName>
        <fullName evidence="5 14">Dol-P-Glc:Glc(2)Man(9)GlcNAc(2)-PP-Dol alpha-1,2-glucosyltransferase</fullName>
        <ecNumber evidence="4 14">2.4.1.256</ecNumber>
    </recommendedName>
</protein>
<dbReference type="EMBL" id="KB445569">
    <property type="protein sequence ID" value="EMD97826.1"/>
    <property type="molecule type" value="Genomic_DNA"/>
</dbReference>
<keyword evidence="11 14" id="KW-0472">Membrane</keyword>
<keyword evidence="9" id="KW-0256">Endoplasmic reticulum</keyword>
<comment type="catalytic activity">
    <reaction evidence="13">
        <text>an alpha-D-Glc-(1-&gt;3)-alpha-D-Glc-(1-&gt;3)-alpha-D-Man-(1-&gt;2)-alpha-D-Man-(1-&gt;2)-alpha-D-Man-(1-&gt;3)-[alpha-D-Man-(1-&gt;2)-alpha-D-Man-(1-&gt;3)-[alpha-D-Man-(1-&gt;2)-alpha-D-Man-(1-&gt;6)]-alpha-D-Man-(1-&gt;6)]-beta-D-Man-(1-&gt;4)-beta-D-GlcNAc-(1-&gt;4)-alpha-D-GlcNAc-diphospho-di-trans,poly-cis-dolichol + a di-trans,poly-cis-dolichyl beta-D-glucosyl phosphate = a alpha-D-Glc-(1-&gt;2)-alpha-D-Glc-(1-&gt;3)-alpha-D-Glc-(1-&gt;3)-alpha-D-Man-(1-&gt;2)-alpha-D-Man-(1-&gt;2)-alpha-D-Man-(1-&gt;3)-[alpha-D-Man-(1-&gt;2)-alpha-D-Man-(1-&gt;3)-[alpha-D-Man-(1-&gt;2)-alpha-D-Man-(1-&gt;6)]-alpha-D-Man-(1-&gt;6)]-beta-D-Man-(1-&gt;4)-beta-D-GlcNAc-(1-&gt;4)-alpha-D-GlcNAc-diphospho-di-trans,poly-cis-dolichol + a di-trans,poly-cis-dolichyl phosphate + H(+)</text>
        <dbReference type="Rhea" id="RHEA:29543"/>
        <dbReference type="Rhea" id="RHEA-COMP:19498"/>
        <dbReference type="Rhea" id="RHEA-COMP:19502"/>
        <dbReference type="Rhea" id="RHEA-COMP:19512"/>
        <dbReference type="Rhea" id="RHEA-COMP:19522"/>
        <dbReference type="ChEBI" id="CHEBI:15378"/>
        <dbReference type="ChEBI" id="CHEBI:57525"/>
        <dbReference type="ChEBI" id="CHEBI:57683"/>
        <dbReference type="ChEBI" id="CHEBI:132522"/>
        <dbReference type="ChEBI" id="CHEBI:132523"/>
        <dbReference type="EC" id="2.4.1.256"/>
    </reaction>
    <physiologicalReaction direction="left-to-right" evidence="13">
        <dbReference type="Rhea" id="RHEA:29544"/>
    </physiologicalReaction>
</comment>
<comment type="pathway">
    <text evidence="2">Protein modification; protein glycosylation.</text>
</comment>
<dbReference type="OrthoDB" id="4769at2759"/>
<feature type="transmembrane region" description="Helical" evidence="14">
    <location>
        <begin position="259"/>
        <end position="284"/>
    </location>
</feature>
<evidence type="ECO:0000256" key="1">
    <source>
        <dbReference type="ARBA" id="ARBA00004477"/>
    </source>
</evidence>
<reference evidence="15 16" key="1">
    <citation type="journal article" date="2012" name="PLoS Pathog.">
        <title>Diverse lifestyles and strategies of plant pathogenesis encoded in the genomes of eighteen Dothideomycetes fungi.</title>
        <authorList>
            <person name="Ohm R.A."/>
            <person name="Feau N."/>
            <person name="Henrissat B."/>
            <person name="Schoch C.L."/>
            <person name="Horwitz B.A."/>
            <person name="Barry K.W."/>
            <person name="Condon B.J."/>
            <person name="Copeland A.C."/>
            <person name="Dhillon B."/>
            <person name="Glaser F."/>
            <person name="Hesse C.N."/>
            <person name="Kosti I."/>
            <person name="LaButti K."/>
            <person name="Lindquist E.A."/>
            <person name="Lucas S."/>
            <person name="Salamov A.A."/>
            <person name="Bradshaw R.E."/>
            <person name="Ciuffetti L."/>
            <person name="Hamelin R.C."/>
            <person name="Kema G.H.J."/>
            <person name="Lawrence C."/>
            <person name="Scott J.A."/>
            <person name="Spatafora J.W."/>
            <person name="Turgeon B.G."/>
            <person name="de Wit P.J.G.M."/>
            <person name="Zhong S."/>
            <person name="Goodwin S.B."/>
            <person name="Grigoriev I.V."/>
        </authorList>
    </citation>
    <scope>NUCLEOTIDE SEQUENCE [LARGE SCALE GENOMIC DNA]</scope>
    <source>
        <strain evidence="16">C5 / ATCC 48332 / race O</strain>
    </source>
</reference>
<accession>M2UWC0</accession>
<comment type="similarity">
    <text evidence="3 14">Belongs to the ALG10 glucosyltransferase family.</text>
</comment>